<protein>
    <submittedName>
        <fullName evidence="1">Uncharacterized protein</fullName>
    </submittedName>
</protein>
<organism evidence="1">
    <name type="scientific">Rhizophagus irregularis (strain DAOM 181602 / DAOM 197198 / MUCL 43194)</name>
    <name type="common">Arbuscular mycorrhizal fungus</name>
    <name type="synonym">Glomus intraradices</name>
    <dbReference type="NCBI Taxonomy" id="747089"/>
    <lineage>
        <taxon>Eukaryota</taxon>
        <taxon>Fungi</taxon>
        <taxon>Fungi incertae sedis</taxon>
        <taxon>Mucoromycota</taxon>
        <taxon>Glomeromycotina</taxon>
        <taxon>Glomeromycetes</taxon>
        <taxon>Glomerales</taxon>
        <taxon>Glomeraceae</taxon>
        <taxon>Rhizophagus</taxon>
    </lineage>
</organism>
<accession>U9T336</accession>
<name>U9T336_RHIID</name>
<evidence type="ECO:0000313" key="1">
    <source>
        <dbReference type="EMBL" id="ESA01792.1"/>
    </source>
</evidence>
<dbReference type="HOGENOM" id="CLU_3088464_0_0_1"/>
<gene>
    <name evidence="1" type="ORF">GLOINDRAFT_7154</name>
</gene>
<dbReference type="VEuPathDB" id="FungiDB:RhiirFUN_024350"/>
<dbReference type="EMBL" id="KI296206">
    <property type="protein sequence ID" value="ESA01792.1"/>
    <property type="molecule type" value="Genomic_DNA"/>
</dbReference>
<dbReference type="AlphaFoldDB" id="U9T336"/>
<sequence length="52" mass="6109">MGSGSVVHANWKINLFTLKTLNHDKTKLKEFVNKIELQEKVDLYETNYASRR</sequence>
<reference evidence="1" key="1">
    <citation type="submission" date="2013-07" db="EMBL/GenBank/DDBJ databases">
        <title>The genome of an arbuscular mycorrhizal fungus provides insights into the evolution of the oldest plant symbiosis.</title>
        <authorList>
            <consortium name="DOE Joint Genome Institute"/>
            <person name="Tisserant E."/>
            <person name="Malbreil M."/>
            <person name="Kuo A."/>
            <person name="Kohler A."/>
            <person name="Symeonidi A."/>
            <person name="Balestrini R."/>
            <person name="Charron P."/>
            <person name="Duensing N."/>
            <person name="Frei-dit-Frey N."/>
            <person name="Gianinazzi-Pearson V."/>
            <person name="Gilbert B."/>
            <person name="Handa Y."/>
            <person name="Hijri M."/>
            <person name="Kaul R."/>
            <person name="Kawaguchi M."/>
            <person name="Krajinski F."/>
            <person name="Lammers P."/>
            <person name="Lapierre D."/>
            <person name="Masclaux F.G."/>
            <person name="Murat C."/>
            <person name="Morin E."/>
            <person name="Ndikumana S."/>
            <person name="Pagni M."/>
            <person name="Petitpierre D."/>
            <person name="Requena N."/>
            <person name="Rosikiewicz P."/>
            <person name="Riley R."/>
            <person name="Saito K."/>
            <person name="San Clemente H."/>
            <person name="Shapiro H."/>
            <person name="van Tuinen D."/>
            <person name="Becard G."/>
            <person name="Bonfante P."/>
            <person name="Paszkowski U."/>
            <person name="Shachar-Hill Y."/>
            <person name="Young J.P."/>
            <person name="Sanders I.R."/>
            <person name="Henrissat B."/>
            <person name="Rensing S.A."/>
            <person name="Grigoriev I.V."/>
            <person name="Corradi N."/>
            <person name="Roux C."/>
            <person name="Martin F."/>
        </authorList>
    </citation>
    <scope>NUCLEOTIDE SEQUENCE</scope>
    <source>
        <strain evidence="1">DAOM 197198</strain>
    </source>
</reference>
<proteinExistence type="predicted"/>